<dbReference type="InterPro" id="IPR014756">
    <property type="entry name" value="Ig_E-set"/>
</dbReference>
<organism evidence="1 2">
    <name type="scientific">Streptomyces albus</name>
    <dbReference type="NCBI Taxonomy" id="1888"/>
    <lineage>
        <taxon>Bacteria</taxon>
        <taxon>Bacillati</taxon>
        <taxon>Actinomycetota</taxon>
        <taxon>Actinomycetes</taxon>
        <taxon>Kitasatosporales</taxon>
        <taxon>Streptomycetaceae</taxon>
        <taxon>Streptomyces</taxon>
    </lineage>
</organism>
<dbReference type="Proteomes" id="UP000298111">
    <property type="component" value="Unassembled WGS sequence"/>
</dbReference>
<dbReference type="EMBL" id="RCIY01000095">
    <property type="protein sequence ID" value="TGG77353.1"/>
    <property type="molecule type" value="Genomic_DNA"/>
</dbReference>
<dbReference type="Pfam" id="PF21110">
    <property type="entry name" value="GlxA"/>
    <property type="match status" value="1"/>
</dbReference>
<name>A0A6C1C0G2_9ACTN</name>
<comment type="caution">
    <text evidence="1">The sequence shown here is derived from an EMBL/GenBank/DDBJ whole genome shotgun (WGS) entry which is preliminary data.</text>
</comment>
<evidence type="ECO:0000313" key="2">
    <source>
        <dbReference type="Proteomes" id="UP000298111"/>
    </source>
</evidence>
<sequence length="675" mass="74954">MNTRSSRRRARRRSRNRRVKRLTIGTVVVVAIAGFNGPALYGFASETYHTYEINRPEYKAAKGHWQIVDIPEKYRINTIHAALLHTGKVLLVAGSGNDAKNFRAKTFRTVLWDPAKNTFKNIPTPNDLFCSGHNQLPDGKLLVAGGTQRYETLKGDVKKAGGLMLVYNENPDRAKMLPKGTRFTGRENGRTFIAQSAVNLPPAKKIKDPETGKVTTSASVSRVYAEAAREGRKYQTGTQDQYRVSGLTGSWKHDVYGIAQKMSFDKKDFQGIKDAYEFDPVAERYITVDPMHEARWYPTQVTLQDGRVLTVSGLDEIGQVVPGKNEIYDPETKKWRYLPKKRFFPTYPGLHLIGENRLFYSGTTAGYGPADKGRTPGIWNIETNKFTPVPGMSDPDVLETAMSVPLPPTQSRKFMVQGGGGVGESPKSTDRTRIVDLSSDEPRFQDGPRLYEKVRYPTSVILPDDTVLTTNGSAQYRGKSDSNVLKAGIYHPDSNRYEEAAAPLVGRNYHSGGLLLPDGRVMTFGSDSLYSDKANTKPGVFDQRIEIYTPPYLNKGKKQPDLQDVGAARKTVSLGDTVRFRSEDASSLKKLRLVRPGSFTHVTNVEQSSVELPLRASEDGTLTTSVPDDPSLVTPGWWMVFAVDADGIPSEARWLKVEVDPRAAHTTVTRGDPDE</sequence>
<dbReference type="PANTHER" id="PTHR32208">
    <property type="entry name" value="SECRETED PROTEIN-RELATED"/>
    <property type="match status" value="1"/>
</dbReference>
<dbReference type="InterPro" id="IPR049305">
    <property type="entry name" value="GlxA-like_b-barrel"/>
</dbReference>
<dbReference type="InterPro" id="IPR013783">
    <property type="entry name" value="Ig-like_fold"/>
</dbReference>
<dbReference type="Pfam" id="PF09118">
    <property type="entry name" value="GO-like_E_set"/>
    <property type="match status" value="1"/>
</dbReference>
<dbReference type="InterPro" id="IPR037293">
    <property type="entry name" value="Gal_Oxidase_central_sf"/>
</dbReference>
<dbReference type="AlphaFoldDB" id="A0A6C1C0G2"/>
<reference evidence="1 2" key="1">
    <citation type="submission" date="2018-10" db="EMBL/GenBank/DDBJ databases">
        <title>Isolation of pseudouridimycin from Streptomyces albus DSM 40763.</title>
        <authorList>
            <person name="Rosenqvist P."/>
            <person name="Metsae-Ketelae M."/>
            <person name="Virta P."/>
        </authorList>
    </citation>
    <scope>NUCLEOTIDE SEQUENCE [LARGE SCALE GENOMIC DNA]</scope>
    <source>
        <strain evidence="1 2">DSM 40763</strain>
    </source>
</reference>
<dbReference type="CDD" id="cd02851">
    <property type="entry name" value="E_set_GO_C"/>
    <property type="match status" value="1"/>
</dbReference>
<dbReference type="RefSeq" id="WP_016469150.1">
    <property type="nucleotide sequence ID" value="NZ_BBQG01000039.1"/>
</dbReference>
<dbReference type="GO" id="GO:0005975">
    <property type="term" value="P:carbohydrate metabolic process"/>
    <property type="evidence" value="ECO:0007669"/>
    <property type="project" value="UniProtKB-ARBA"/>
</dbReference>
<dbReference type="Gene3D" id="2.130.10.80">
    <property type="entry name" value="Galactose oxidase/kelch, beta-propeller"/>
    <property type="match status" value="2"/>
</dbReference>
<protein>
    <submittedName>
        <fullName evidence="1">DUF1929 domain-containing protein</fullName>
    </submittedName>
</protein>
<dbReference type="PANTHER" id="PTHR32208:SF21">
    <property type="entry name" value="LOW QUALITY PROTEIN: ALDEHYDE OXIDASE GLOX-LIKE"/>
    <property type="match status" value="1"/>
</dbReference>
<evidence type="ECO:0000313" key="1">
    <source>
        <dbReference type="EMBL" id="TGG77353.1"/>
    </source>
</evidence>
<dbReference type="Gene3D" id="2.60.40.10">
    <property type="entry name" value="Immunoglobulins"/>
    <property type="match status" value="1"/>
</dbReference>
<dbReference type="SUPFAM" id="SSF50965">
    <property type="entry name" value="Galactose oxidase, central domain"/>
    <property type="match status" value="1"/>
</dbReference>
<dbReference type="SUPFAM" id="SSF81296">
    <property type="entry name" value="E set domains"/>
    <property type="match status" value="1"/>
</dbReference>
<dbReference type="InterPro" id="IPR011043">
    <property type="entry name" value="Gal_Oxase/kelch_b-propeller"/>
</dbReference>
<dbReference type="Pfam" id="PF07646">
    <property type="entry name" value="Kelch_2"/>
    <property type="match status" value="1"/>
</dbReference>
<accession>A0A6C1C0G2</accession>
<proteinExistence type="predicted"/>
<gene>
    <name evidence="1" type="ORF">D8771_28075</name>
</gene>
<dbReference type="InterPro" id="IPR011498">
    <property type="entry name" value="Kelch_2"/>
</dbReference>
<dbReference type="GeneID" id="75183494"/>
<dbReference type="InterPro" id="IPR015202">
    <property type="entry name" value="GO-like_E_set"/>
</dbReference>